<reference evidence="1 2" key="1">
    <citation type="submission" date="2019-11" db="EMBL/GenBank/DDBJ databases">
        <title>Whole genome sequence of Oryza granulata.</title>
        <authorList>
            <person name="Li W."/>
        </authorList>
    </citation>
    <scope>NUCLEOTIDE SEQUENCE [LARGE SCALE GENOMIC DNA]</scope>
    <source>
        <strain evidence="2">cv. Menghai</strain>
        <tissue evidence="1">Leaf</tissue>
    </source>
</reference>
<accession>A0A6G1EDA5</accession>
<dbReference type="AlphaFoldDB" id="A0A6G1EDA5"/>
<name>A0A6G1EDA5_9ORYZ</name>
<dbReference type="Proteomes" id="UP000479710">
    <property type="component" value="Unassembled WGS sequence"/>
</dbReference>
<protein>
    <submittedName>
        <fullName evidence="1">Uncharacterized protein</fullName>
    </submittedName>
</protein>
<dbReference type="OrthoDB" id="2151624at2759"/>
<proteinExistence type="predicted"/>
<dbReference type="EMBL" id="SPHZ02000003">
    <property type="protein sequence ID" value="KAF0922727.1"/>
    <property type="molecule type" value="Genomic_DNA"/>
</dbReference>
<evidence type="ECO:0000313" key="1">
    <source>
        <dbReference type="EMBL" id="KAF0922727.1"/>
    </source>
</evidence>
<organism evidence="1 2">
    <name type="scientific">Oryza meyeriana var. granulata</name>
    <dbReference type="NCBI Taxonomy" id="110450"/>
    <lineage>
        <taxon>Eukaryota</taxon>
        <taxon>Viridiplantae</taxon>
        <taxon>Streptophyta</taxon>
        <taxon>Embryophyta</taxon>
        <taxon>Tracheophyta</taxon>
        <taxon>Spermatophyta</taxon>
        <taxon>Magnoliopsida</taxon>
        <taxon>Liliopsida</taxon>
        <taxon>Poales</taxon>
        <taxon>Poaceae</taxon>
        <taxon>BOP clade</taxon>
        <taxon>Oryzoideae</taxon>
        <taxon>Oryzeae</taxon>
        <taxon>Oryzinae</taxon>
        <taxon>Oryza</taxon>
        <taxon>Oryza meyeriana</taxon>
    </lineage>
</organism>
<evidence type="ECO:0000313" key="2">
    <source>
        <dbReference type="Proteomes" id="UP000479710"/>
    </source>
</evidence>
<gene>
    <name evidence="1" type="ORF">E2562_001119</name>
</gene>
<comment type="caution">
    <text evidence="1">The sequence shown here is derived from an EMBL/GenBank/DDBJ whole genome shotgun (WGS) entry which is preliminary data.</text>
</comment>
<keyword evidence="2" id="KW-1185">Reference proteome</keyword>
<sequence length="64" mass="7434">MFEVYQLLRAIGEKYHFSAEDDLMLPPLSTDEETLDELIVAQMRKTERQNVWIGAYDVCKPKGT</sequence>